<dbReference type="GeneID" id="107068303"/>
<dbReference type="RefSeq" id="XP_015180027.1">
    <property type="nucleotide sequence ID" value="XM_015324541.1"/>
</dbReference>
<gene>
    <name evidence="8 9 10" type="primary">LOC107068303</name>
</gene>
<dbReference type="InterPro" id="IPR017907">
    <property type="entry name" value="Znf_RING_CS"/>
</dbReference>
<dbReference type="InterPro" id="IPR001841">
    <property type="entry name" value="Znf_RING"/>
</dbReference>
<feature type="compositionally biased region" description="Basic and acidic residues" evidence="5">
    <location>
        <begin position="92"/>
        <end position="106"/>
    </location>
</feature>
<feature type="domain" description="RING-type" evidence="6">
    <location>
        <begin position="150"/>
        <end position="191"/>
    </location>
</feature>
<evidence type="ECO:0000256" key="5">
    <source>
        <dbReference type="SAM" id="MobiDB-lite"/>
    </source>
</evidence>
<dbReference type="InterPro" id="IPR013083">
    <property type="entry name" value="Znf_RING/FYVE/PHD"/>
</dbReference>
<proteinExistence type="predicted"/>
<evidence type="ECO:0000313" key="10">
    <source>
        <dbReference type="RefSeq" id="XP_015180029.1"/>
    </source>
</evidence>
<evidence type="ECO:0000256" key="2">
    <source>
        <dbReference type="ARBA" id="ARBA00022771"/>
    </source>
</evidence>
<name>A0ABM1IIJ0_POLDO</name>
<evidence type="ECO:0000313" key="7">
    <source>
        <dbReference type="Proteomes" id="UP000694924"/>
    </source>
</evidence>
<dbReference type="PANTHER" id="PTHR23041:SF78">
    <property type="entry name" value="E3 UBIQUITIN-PROTEIN LIGASE RNF4"/>
    <property type="match status" value="1"/>
</dbReference>
<dbReference type="InterPro" id="IPR047134">
    <property type="entry name" value="RNF4"/>
</dbReference>
<keyword evidence="7" id="KW-1185">Reference proteome</keyword>
<dbReference type="RefSeq" id="XP_015180029.1">
    <property type="nucleotide sequence ID" value="XM_015324543.1"/>
</dbReference>
<dbReference type="Proteomes" id="UP000694924">
    <property type="component" value="Unplaced"/>
</dbReference>
<dbReference type="PROSITE" id="PS50089">
    <property type="entry name" value="ZF_RING_2"/>
    <property type="match status" value="1"/>
</dbReference>
<evidence type="ECO:0000313" key="9">
    <source>
        <dbReference type="RefSeq" id="XP_015180028.1"/>
    </source>
</evidence>
<reference evidence="8 9" key="1">
    <citation type="submission" date="2025-05" db="UniProtKB">
        <authorList>
            <consortium name="RefSeq"/>
        </authorList>
    </citation>
    <scope>IDENTIFICATION</scope>
    <source>
        <tissue evidence="8 9">Whole body</tissue>
    </source>
</reference>
<accession>A0ABM1IIJ0</accession>
<feature type="region of interest" description="Disordered" evidence="5">
    <location>
        <begin position="84"/>
        <end position="106"/>
    </location>
</feature>
<keyword evidence="2 4" id="KW-0863">Zinc-finger</keyword>
<evidence type="ECO:0000313" key="8">
    <source>
        <dbReference type="RefSeq" id="XP_015180027.1"/>
    </source>
</evidence>
<dbReference type="Pfam" id="PF13639">
    <property type="entry name" value="zf-RING_2"/>
    <property type="match status" value="1"/>
</dbReference>
<keyword evidence="3" id="KW-0862">Zinc</keyword>
<dbReference type="SUPFAM" id="SSF57850">
    <property type="entry name" value="RING/U-box"/>
    <property type="match status" value="1"/>
</dbReference>
<keyword evidence="1" id="KW-0479">Metal-binding</keyword>
<organism evidence="7 8">
    <name type="scientific">Polistes dominula</name>
    <name type="common">European paper wasp</name>
    <name type="synonym">Vespa dominula</name>
    <dbReference type="NCBI Taxonomy" id="743375"/>
    <lineage>
        <taxon>Eukaryota</taxon>
        <taxon>Metazoa</taxon>
        <taxon>Ecdysozoa</taxon>
        <taxon>Arthropoda</taxon>
        <taxon>Hexapoda</taxon>
        <taxon>Insecta</taxon>
        <taxon>Pterygota</taxon>
        <taxon>Neoptera</taxon>
        <taxon>Endopterygota</taxon>
        <taxon>Hymenoptera</taxon>
        <taxon>Apocrita</taxon>
        <taxon>Aculeata</taxon>
        <taxon>Vespoidea</taxon>
        <taxon>Vespidae</taxon>
        <taxon>Polistinae</taxon>
        <taxon>Polistini</taxon>
        <taxon>Polistes</taxon>
    </lineage>
</organism>
<dbReference type="RefSeq" id="XP_015180028.1">
    <property type="nucleotide sequence ID" value="XM_015324542.1"/>
</dbReference>
<dbReference type="PROSITE" id="PS00518">
    <property type="entry name" value="ZF_RING_1"/>
    <property type="match status" value="1"/>
</dbReference>
<dbReference type="Gene3D" id="3.30.40.10">
    <property type="entry name" value="Zinc/RING finger domain, C3HC4 (zinc finger)"/>
    <property type="match status" value="1"/>
</dbReference>
<dbReference type="PANTHER" id="PTHR23041">
    <property type="entry name" value="RING FINGER DOMAIN-CONTAINING"/>
    <property type="match status" value="1"/>
</dbReference>
<evidence type="ECO:0000256" key="1">
    <source>
        <dbReference type="ARBA" id="ARBA00022723"/>
    </source>
</evidence>
<evidence type="ECO:0000256" key="4">
    <source>
        <dbReference type="PROSITE-ProRule" id="PRU00175"/>
    </source>
</evidence>
<sequence>MASTRRNNRLTSCEVGEIIDVIDLTDETFYHGPQSYNNVSENYSNLNNSSTTLSYNLRINELNDEQAFLVSTVLDTLAESISLASSPNGRRNRNDSRRQVADSNRNRINDNVNISQEPEEIYLDDTVSPKNNGPWCINDSCTAEPTMLTCAICLEELKTKYKPTATSCGHIFCENCLFKVIRKTKKCPTCQSKITKRSCIRLYF</sequence>
<evidence type="ECO:0000256" key="3">
    <source>
        <dbReference type="ARBA" id="ARBA00022833"/>
    </source>
</evidence>
<evidence type="ECO:0000259" key="6">
    <source>
        <dbReference type="PROSITE" id="PS50089"/>
    </source>
</evidence>
<protein>
    <submittedName>
        <fullName evidence="8 9">E3 ubiquitin-protein ligase RNF4-like</fullName>
    </submittedName>
</protein>
<dbReference type="SMART" id="SM00184">
    <property type="entry name" value="RING"/>
    <property type="match status" value="1"/>
</dbReference>